<sequence length="93" mass="9692">MTVVPSGMRPSEQGLRTASSVVARVFGAWPVTAPRADTPLSALGGIDSAWVLIDQALADETDGAVRLDDADIDGITTLGDLAEFIDNRRGIAP</sequence>
<reference evidence="1" key="1">
    <citation type="submission" date="2020-05" db="EMBL/GenBank/DDBJ databases">
        <authorList>
            <person name="Chiriac C."/>
            <person name="Salcher M."/>
            <person name="Ghai R."/>
            <person name="Kavagutti S V."/>
        </authorList>
    </citation>
    <scope>NUCLEOTIDE SEQUENCE</scope>
</reference>
<name>A0A6J7D571_9ZZZZ</name>
<dbReference type="AlphaFoldDB" id="A0A6J7D571"/>
<accession>A0A6J7D571</accession>
<dbReference type="SUPFAM" id="SSF47336">
    <property type="entry name" value="ACP-like"/>
    <property type="match status" value="1"/>
</dbReference>
<protein>
    <submittedName>
        <fullName evidence="1">Unannotated protein</fullName>
    </submittedName>
</protein>
<dbReference type="EMBL" id="CAFBLS010000036">
    <property type="protein sequence ID" value="CAB4865586.1"/>
    <property type="molecule type" value="Genomic_DNA"/>
</dbReference>
<gene>
    <name evidence="1" type="ORF">UFOPK3402_00435</name>
</gene>
<organism evidence="1">
    <name type="scientific">freshwater metagenome</name>
    <dbReference type="NCBI Taxonomy" id="449393"/>
    <lineage>
        <taxon>unclassified sequences</taxon>
        <taxon>metagenomes</taxon>
        <taxon>ecological metagenomes</taxon>
    </lineage>
</organism>
<dbReference type="InterPro" id="IPR036736">
    <property type="entry name" value="ACP-like_sf"/>
</dbReference>
<evidence type="ECO:0000313" key="1">
    <source>
        <dbReference type="EMBL" id="CAB4865586.1"/>
    </source>
</evidence>
<proteinExistence type="predicted"/>